<keyword evidence="2" id="KW-1185">Reference proteome</keyword>
<protein>
    <submittedName>
        <fullName evidence="1">Uncharacterized protein</fullName>
    </submittedName>
</protein>
<name>A0A165NBV8_9AGAM</name>
<dbReference type="AlphaFoldDB" id="A0A165NBV8"/>
<gene>
    <name evidence="1" type="ORF">NEOLEDRAFT_970499</name>
</gene>
<dbReference type="Proteomes" id="UP000076761">
    <property type="component" value="Unassembled WGS sequence"/>
</dbReference>
<dbReference type="EMBL" id="KV425641">
    <property type="protein sequence ID" value="KZT19437.1"/>
    <property type="molecule type" value="Genomic_DNA"/>
</dbReference>
<evidence type="ECO:0000313" key="2">
    <source>
        <dbReference type="Proteomes" id="UP000076761"/>
    </source>
</evidence>
<accession>A0A165NBV8</accession>
<organism evidence="1 2">
    <name type="scientific">Neolentinus lepideus HHB14362 ss-1</name>
    <dbReference type="NCBI Taxonomy" id="1314782"/>
    <lineage>
        <taxon>Eukaryota</taxon>
        <taxon>Fungi</taxon>
        <taxon>Dikarya</taxon>
        <taxon>Basidiomycota</taxon>
        <taxon>Agaricomycotina</taxon>
        <taxon>Agaricomycetes</taxon>
        <taxon>Gloeophyllales</taxon>
        <taxon>Gloeophyllaceae</taxon>
        <taxon>Neolentinus</taxon>
    </lineage>
</organism>
<reference evidence="1 2" key="1">
    <citation type="journal article" date="2016" name="Mol. Biol. Evol.">
        <title>Comparative Genomics of Early-Diverging Mushroom-Forming Fungi Provides Insights into the Origins of Lignocellulose Decay Capabilities.</title>
        <authorList>
            <person name="Nagy L.G."/>
            <person name="Riley R."/>
            <person name="Tritt A."/>
            <person name="Adam C."/>
            <person name="Daum C."/>
            <person name="Floudas D."/>
            <person name="Sun H."/>
            <person name="Yadav J.S."/>
            <person name="Pangilinan J."/>
            <person name="Larsson K.H."/>
            <person name="Matsuura K."/>
            <person name="Barry K."/>
            <person name="Labutti K."/>
            <person name="Kuo R."/>
            <person name="Ohm R.A."/>
            <person name="Bhattacharya S.S."/>
            <person name="Shirouzu T."/>
            <person name="Yoshinaga Y."/>
            <person name="Martin F.M."/>
            <person name="Grigoriev I.V."/>
            <person name="Hibbett D.S."/>
        </authorList>
    </citation>
    <scope>NUCLEOTIDE SEQUENCE [LARGE SCALE GENOMIC DNA]</scope>
    <source>
        <strain evidence="1 2">HHB14362 ss-1</strain>
    </source>
</reference>
<dbReference type="InParanoid" id="A0A165NBV8"/>
<sequence>MFATISFSSGNASGGWSTPPLCGVVISRQAVGVVGGCATRSRALIFGRNRSYRGRQTVSCCWLSRRWGCLCLQSQMPVEFVAAEILGARAAEILDALVAKILNSLVAKILNALESFSSAPSLHHEWIRDVVIRGLRTQADQNIMYFPPGARSYLLSLHISSSPSLKAPRRAANTS</sequence>
<evidence type="ECO:0000313" key="1">
    <source>
        <dbReference type="EMBL" id="KZT19437.1"/>
    </source>
</evidence>
<proteinExistence type="predicted"/>